<protein>
    <submittedName>
        <fullName evidence="1">Uncharacterized protein</fullName>
    </submittedName>
</protein>
<dbReference type="EMBL" id="BGPR01052804">
    <property type="protein sequence ID" value="GBO29639.1"/>
    <property type="molecule type" value="Genomic_DNA"/>
</dbReference>
<name>A0A4Y2VFR8_ARAVE</name>
<sequence length="82" mass="9511">MEIGIAEWQCWNSNDLEIQDFMRRFQFRALGSGTSKHLPRLRPRDEARKLEIRRVGGGIVGNQRATVTHFGAYMNDVRNFST</sequence>
<evidence type="ECO:0000313" key="5">
    <source>
        <dbReference type="Proteomes" id="UP000499080"/>
    </source>
</evidence>
<keyword evidence="5" id="KW-1185">Reference proteome</keyword>
<evidence type="ECO:0000313" key="2">
    <source>
        <dbReference type="EMBL" id="GBO23332.1"/>
    </source>
</evidence>
<dbReference type="EMBL" id="BGPR01046366">
    <property type="protein sequence ID" value="GBO23332.1"/>
    <property type="molecule type" value="Genomic_DNA"/>
</dbReference>
<reference evidence="1 5" key="1">
    <citation type="journal article" date="2019" name="Sci. Rep.">
        <title>Orb-weaving spider Araneus ventricosus genome elucidates the spidroin gene catalogue.</title>
        <authorList>
            <person name="Kono N."/>
            <person name="Nakamura H."/>
            <person name="Ohtoshi R."/>
            <person name="Moran D.A.P."/>
            <person name="Shinohara A."/>
            <person name="Yoshida Y."/>
            <person name="Fujiwara M."/>
            <person name="Mori M."/>
            <person name="Tomita M."/>
            <person name="Arakawa K."/>
        </authorList>
    </citation>
    <scope>NUCLEOTIDE SEQUENCE [LARGE SCALE GENOMIC DNA]</scope>
</reference>
<evidence type="ECO:0000313" key="1">
    <source>
        <dbReference type="EMBL" id="GBO23328.1"/>
    </source>
</evidence>
<organism evidence="1 5">
    <name type="scientific">Araneus ventricosus</name>
    <name type="common">Orbweaver spider</name>
    <name type="synonym">Epeira ventricosa</name>
    <dbReference type="NCBI Taxonomy" id="182803"/>
    <lineage>
        <taxon>Eukaryota</taxon>
        <taxon>Metazoa</taxon>
        <taxon>Ecdysozoa</taxon>
        <taxon>Arthropoda</taxon>
        <taxon>Chelicerata</taxon>
        <taxon>Arachnida</taxon>
        <taxon>Araneae</taxon>
        <taxon>Araneomorphae</taxon>
        <taxon>Entelegynae</taxon>
        <taxon>Araneoidea</taxon>
        <taxon>Araneidae</taxon>
        <taxon>Araneus</taxon>
    </lineage>
</organism>
<dbReference type="AlphaFoldDB" id="A0A4Y2VFR8"/>
<evidence type="ECO:0000313" key="4">
    <source>
        <dbReference type="EMBL" id="GBO29667.1"/>
    </source>
</evidence>
<accession>A0A4Y2VFR8</accession>
<dbReference type="EMBL" id="BGPR01052831">
    <property type="protein sequence ID" value="GBO29667.1"/>
    <property type="molecule type" value="Genomic_DNA"/>
</dbReference>
<gene>
    <name evidence="2" type="ORF">AVEN_142193_1</name>
    <name evidence="4" type="ORF">AVEN_160895_1</name>
    <name evidence="1" type="ORF">AVEN_256181_1</name>
    <name evidence="3" type="ORF">AVEN_264548_1</name>
</gene>
<dbReference type="EMBL" id="BGPR01046363">
    <property type="protein sequence ID" value="GBO23328.1"/>
    <property type="molecule type" value="Genomic_DNA"/>
</dbReference>
<comment type="caution">
    <text evidence="1">The sequence shown here is derived from an EMBL/GenBank/DDBJ whole genome shotgun (WGS) entry which is preliminary data.</text>
</comment>
<proteinExistence type="predicted"/>
<dbReference type="Proteomes" id="UP000499080">
    <property type="component" value="Unassembled WGS sequence"/>
</dbReference>
<evidence type="ECO:0000313" key="3">
    <source>
        <dbReference type="EMBL" id="GBO29639.1"/>
    </source>
</evidence>